<evidence type="ECO:0000256" key="1">
    <source>
        <dbReference type="ARBA" id="ARBA00004328"/>
    </source>
</evidence>
<dbReference type="InterPro" id="IPR024455">
    <property type="entry name" value="Phage_capsid"/>
</dbReference>
<dbReference type="NCBIfam" id="TIGR01554">
    <property type="entry name" value="major_cap_HK97"/>
    <property type="match status" value="1"/>
</dbReference>
<dbReference type="SUPFAM" id="SSF56563">
    <property type="entry name" value="Major capsid protein gp5"/>
    <property type="match status" value="1"/>
</dbReference>
<accession>A0A7W7ZA83</accession>
<comment type="subcellular location">
    <subcellularLocation>
        <location evidence="1">Virion</location>
    </subcellularLocation>
</comment>
<feature type="domain" description="Phage capsid-like C-terminal" evidence="3">
    <location>
        <begin position="125"/>
        <end position="391"/>
    </location>
</feature>
<reference evidence="4 5" key="1">
    <citation type="submission" date="2020-08" db="EMBL/GenBank/DDBJ databases">
        <title>Genomic Encyclopedia of Type Strains, Phase IV (KMG-V): Genome sequencing to study the core and pangenomes of soil and plant-associated prokaryotes.</title>
        <authorList>
            <person name="Whitman W."/>
        </authorList>
    </citation>
    <scope>NUCLEOTIDE SEQUENCE [LARGE SCALE GENOMIC DNA]</scope>
    <source>
        <strain evidence="4 5">M8UP14</strain>
    </source>
</reference>
<feature type="region of interest" description="Disordered" evidence="2">
    <location>
        <begin position="57"/>
        <end position="79"/>
    </location>
</feature>
<evidence type="ECO:0000313" key="5">
    <source>
        <dbReference type="Proteomes" id="UP000540989"/>
    </source>
</evidence>
<evidence type="ECO:0000256" key="2">
    <source>
        <dbReference type="SAM" id="MobiDB-lite"/>
    </source>
</evidence>
<name>A0A7W7ZA83_9BACT</name>
<protein>
    <submittedName>
        <fullName evidence="4">HK97 family phage major capsid protein</fullName>
    </submittedName>
</protein>
<dbReference type="AlphaFoldDB" id="A0A7W7ZA83"/>
<comment type="caution">
    <text evidence="4">The sequence shown here is derived from an EMBL/GenBank/DDBJ whole genome shotgun (WGS) entry which is preliminary data.</text>
</comment>
<dbReference type="RefSeq" id="WP_184213764.1">
    <property type="nucleotide sequence ID" value="NZ_JACHIP010000001.1"/>
</dbReference>
<dbReference type="EMBL" id="JACHIP010000001">
    <property type="protein sequence ID" value="MBB5056068.1"/>
    <property type="molecule type" value="Genomic_DNA"/>
</dbReference>
<organism evidence="4 5">
    <name type="scientific">Granulicella aggregans</name>
    <dbReference type="NCBI Taxonomy" id="474949"/>
    <lineage>
        <taxon>Bacteria</taxon>
        <taxon>Pseudomonadati</taxon>
        <taxon>Acidobacteriota</taxon>
        <taxon>Terriglobia</taxon>
        <taxon>Terriglobales</taxon>
        <taxon>Acidobacteriaceae</taxon>
        <taxon>Granulicella</taxon>
    </lineage>
</organism>
<dbReference type="Proteomes" id="UP000540989">
    <property type="component" value="Unassembled WGS sequence"/>
</dbReference>
<dbReference type="Pfam" id="PF05065">
    <property type="entry name" value="Phage_capsid"/>
    <property type="match status" value="1"/>
</dbReference>
<gene>
    <name evidence="4" type="ORF">HDF16_000737</name>
</gene>
<sequence>MATLIELKQNRNKLLTDAQQILTSKAANAETRIAANKMIADADELDVQIGLEERIAKTQSEERNSTRPPRSQPGDQGIPADAEKQKMAFRDWMRTGHVSQENRSYLRQAETRDLGVGTTAPITAGAVLVPSGFDPQLHISQKSYGALVGAVRQFKTDDGRSLKVSLADDTAQGLTVIGEAIAVTENDPNLSGFTSNVDELTTGLVKVSNSLLQDSAFDVDDFIQNTFAARYYKGLSKMISIGNGSNIAAITAGATLGATSTAPTVLDLPSLIAIYGALDAAYLENASWLMSSTVRSGLMGLTDNYGHPILQADLTGQPFNALFGRPIVLSPFMPSVAATTVPILFGDLTSYTLRTVAGGLQVVRLTERYAELNETGFIGYTRAGGYNTSQAASPSIVSLKMHS</sequence>
<evidence type="ECO:0000259" key="3">
    <source>
        <dbReference type="Pfam" id="PF05065"/>
    </source>
</evidence>
<dbReference type="InterPro" id="IPR054612">
    <property type="entry name" value="Phage_capsid-like_C"/>
</dbReference>
<keyword evidence="5" id="KW-1185">Reference proteome</keyword>
<proteinExistence type="predicted"/>
<evidence type="ECO:0000313" key="4">
    <source>
        <dbReference type="EMBL" id="MBB5056068.1"/>
    </source>
</evidence>